<evidence type="ECO:0000313" key="3">
    <source>
        <dbReference type="Proteomes" id="UP000053881"/>
    </source>
</evidence>
<accession>A0A0Q9XU52</accession>
<feature type="compositionally biased region" description="Basic and acidic residues" evidence="1">
    <location>
        <begin position="11"/>
        <end position="41"/>
    </location>
</feature>
<dbReference type="Proteomes" id="UP000053881">
    <property type="component" value="Unassembled WGS sequence"/>
</dbReference>
<evidence type="ECO:0000313" key="2">
    <source>
        <dbReference type="EMBL" id="KRG11829.1"/>
    </source>
</evidence>
<organism evidence="2 3">
    <name type="scientific">Lederbergia galactosidilytica</name>
    <dbReference type="NCBI Taxonomy" id="217031"/>
    <lineage>
        <taxon>Bacteria</taxon>
        <taxon>Bacillati</taxon>
        <taxon>Bacillota</taxon>
        <taxon>Bacilli</taxon>
        <taxon>Bacillales</taxon>
        <taxon>Bacillaceae</taxon>
        <taxon>Lederbergia</taxon>
    </lineage>
</organism>
<name>A0A0Q9XU52_9BACI</name>
<dbReference type="EMBL" id="LGPB01000109">
    <property type="protein sequence ID" value="KRG11829.1"/>
    <property type="molecule type" value="Genomic_DNA"/>
</dbReference>
<reference evidence="2 3" key="1">
    <citation type="submission" date="2015-06" db="EMBL/GenBank/DDBJ databases">
        <title>Genome sequencing project of Bacillus galactosidilyticus PL133.</title>
        <authorList>
            <person name="Gaiero J."/>
            <person name="Nicol R."/>
            <person name="Habash M."/>
        </authorList>
    </citation>
    <scope>NUCLEOTIDE SEQUENCE [LARGE SCALE GENOMIC DNA]</scope>
    <source>
        <strain evidence="2 3">PL133</strain>
    </source>
</reference>
<proteinExistence type="predicted"/>
<protein>
    <submittedName>
        <fullName evidence="2">Uncharacterized protein</fullName>
    </submittedName>
</protein>
<gene>
    <name evidence="2" type="ORF">ACA29_13765</name>
</gene>
<dbReference type="PATRIC" id="fig|217031.4.peg.4624"/>
<dbReference type="AlphaFoldDB" id="A0A0Q9XU52"/>
<comment type="caution">
    <text evidence="2">The sequence shown here is derived from an EMBL/GenBank/DDBJ whole genome shotgun (WGS) entry which is preliminary data.</text>
</comment>
<sequence length="102" mass="11575">MLVRRAPLLTRESKGNDEKPAQEDHTADKKEKPEKVEEKKPPQPYKPMEPAEDATPLRDTLSEEELEQMPQAESYGEDRTRMVEVGETLVKGAKDQTEQTGP</sequence>
<evidence type="ECO:0000256" key="1">
    <source>
        <dbReference type="SAM" id="MobiDB-lite"/>
    </source>
</evidence>
<feature type="region of interest" description="Disordered" evidence="1">
    <location>
        <begin position="1"/>
        <end position="102"/>
    </location>
</feature>
<feature type="compositionally biased region" description="Basic and acidic residues" evidence="1">
    <location>
        <begin position="92"/>
        <end position="102"/>
    </location>
</feature>